<evidence type="ECO:0000256" key="10">
    <source>
        <dbReference type="ARBA" id="ARBA00023033"/>
    </source>
</evidence>
<keyword evidence="9" id="KW-0408">Iron</keyword>
<evidence type="ECO:0000256" key="6">
    <source>
        <dbReference type="ARBA" id="ARBA00022723"/>
    </source>
</evidence>
<feature type="signal peptide" evidence="12">
    <location>
        <begin position="1"/>
        <end position="22"/>
    </location>
</feature>
<dbReference type="OrthoDB" id="1470350at2759"/>
<evidence type="ECO:0000256" key="2">
    <source>
        <dbReference type="ARBA" id="ARBA00004167"/>
    </source>
</evidence>
<dbReference type="SUPFAM" id="SSF48264">
    <property type="entry name" value="Cytochrome P450"/>
    <property type="match status" value="1"/>
</dbReference>
<dbReference type="InterPro" id="IPR002401">
    <property type="entry name" value="Cyt_P450_E_grp-I"/>
</dbReference>
<comment type="similarity">
    <text evidence="3">Belongs to the cytochrome P450 family.</text>
</comment>
<comment type="subcellular location">
    <subcellularLocation>
        <location evidence="2">Membrane</location>
        <topology evidence="2">Single-pass membrane protein</topology>
    </subcellularLocation>
</comment>
<organism evidence="13 14">
    <name type="scientific">Digitaria exilis</name>
    <dbReference type="NCBI Taxonomy" id="1010633"/>
    <lineage>
        <taxon>Eukaryota</taxon>
        <taxon>Viridiplantae</taxon>
        <taxon>Streptophyta</taxon>
        <taxon>Embryophyta</taxon>
        <taxon>Tracheophyta</taxon>
        <taxon>Spermatophyta</taxon>
        <taxon>Magnoliopsida</taxon>
        <taxon>Liliopsida</taxon>
        <taxon>Poales</taxon>
        <taxon>Poaceae</taxon>
        <taxon>PACMAD clade</taxon>
        <taxon>Panicoideae</taxon>
        <taxon>Panicodae</taxon>
        <taxon>Paniceae</taxon>
        <taxon>Anthephorinae</taxon>
        <taxon>Digitaria</taxon>
    </lineage>
</organism>
<sequence length="486" mass="54033">MEHHYYFLYLGLALILLLVVLAKRHRAATSAPPAPHRRQAHAVVLSSAEAAREVMKTHDLAATISELTNGGRDIILPPMANIGASVCRVLSFRRVREAEVAVMLRAVAAAVSTRHTIVDMRERLSVVVCDASARVVLGDRCKDRDMTLEQLELANQLTAGFNPAALWPSSWLARGLSSAVRRAKECQDKVFRIFDGIIKEHLDRMDSGQAREGEDLLHVLLKIQRDGELQIPLEMILVTLEWCLAELIRNPRAMECATAEVRHVFAPCGMVSKHGLTKLRYLHLVIQETLQLHPPLPLLLPRECQEPYRVLGYDVPRGIAVIVNAWALGRDECCWPGGDPEEFRPERFEEDGGEVDFKGTDFKMCLGVTFGLANVELPLASLLFHFDWVVPGVADLAQFDMTETFGQPPPPSPWPTYPCLVSSVLPLGARRLLALHMRCPDLKELILHCTACICMPAFRHSQPDPSACLLWAKLLGGNATRAAKID</sequence>
<evidence type="ECO:0000256" key="9">
    <source>
        <dbReference type="ARBA" id="ARBA00023004"/>
    </source>
</evidence>
<evidence type="ECO:0000313" key="14">
    <source>
        <dbReference type="Proteomes" id="UP000636709"/>
    </source>
</evidence>
<dbReference type="InterPro" id="IPR036396">
    <property type="entry name" value="Cyt_P450_sf"/>
</dbReference>
<dbReference type="InterPro" id="IPR052306">
    <property type="entry name" value="CYP450_71D"/>
</dbReference>
<evidence type="ECO:0000256" key="4">
    <source>
        <dbReference type="ARBA" id="ARBA00022617"/>
    </source>
</evidence>
<keyword evidence="11" id="KW-0472">Membrane</keyword>
<keyword evidence="8" id="KW-0560">Oxidoreductase</keyword>
<dbReference type="PANTHER" id="PTHR47953">
    <property type="entry name" value="OS08G0105600 PROTEIN"/>
    <property type="match status" value="1"/>
</dbReference>
<reference evidence="13" key="1">
    <citation type="submission" date="2020-07" db="EMBL/GenBank/DDBJ databases">
        <title>Genome sequence and genetic diversity analysis of an under-domesticated orphan crop, white fonio (Digitaria exilis).</title>
        <authorList>
            <person name="Bennetzen J.L."/>
            <person name="Chen S."/>
            <person name="Ma X."/>
            <person name="Wang X."/>
            <person name="Yssel A.E.J."/>
            <person name="Chaluvadi S.R."/>
            <person name="Johnson M."/>
            <person name="Gangashetty P."/>
            <person name="Hamidou F."/>
            <person name="Sanogo M.D."/>
            <person name="Zwaenepoel A."/>
            <person name="Wallace J."/>
            <person name="Van De Peer Y."/>
            <person name="Van Deynze A."/>
        </authorList>
    </citation>
    <scope>NUCLEOTIDE SEQUENCE</scope>
    <source>
        <tissue evidence="13">Leaves</tissue>
    </source>
</reference>
<proteinExistence type="inferred from homology"/>
<evidence type="ECO:0008006" key="15">
    <source>
        <dbReference type="Google" id="ProtNLM"/>
    </source>
</evidence>
<dbReference type="PRINTS" id="PR00463">
    <property type="entry name" value="EP450I"/>
</dbReference>
<evidence type="ECO:0000256" key="1">
    <source>
        <dbReference type="ARBA" id="ARBA00001971"/>
    </source>
</evidence>
<keyword evidence="14" id="KW-1185">Reference proteome</keyword>
<evidence type="ECO:0000313" key="13">
    <source>
        <dbReference type="EMBL" id="KAF8711271.1"/>
    </source>
</evidence>
<protein>
    <recommendedName>
        <fullName evidence="15">Cytochrome P450</fullName>
    </recommendedName>
</protein>
<dbReference type="InterPro" id="IPR001128">
    <property type="entry name" value="Cyt_P450"/>
</dbReference>
<dbReference type="GO" id="GO:0004497">
    <property type="term" value="F:monooxygenase activity"/>
    <property type="evidence" value="ECO:0007669"/>
    <property type="project" value="UniProtKB-KW"/>
</dbReference>
<evidence type="ECO:0000256" key="5">
    <source>
        <dbReference type="ARBA" id="ARBA00022692"/>
    </source>
</evidence>
<dbReference type="GO" id="GO:0016020">
    <property type="term" value="C:membrane"/>
    <property type="evidence" value="ECO:0007669"/>
    <property type="project" value="UniProtKB-SubCell"/>
</dbReference>
<dbReference type="EMBL" id="JACEFO010001753">
    <property type="protein sequence ID" value="KAF8711271.1"/>
    <property type="molecule type" value="Genomic_DNA"/>
</dbReference>
<feature type="chain" id="PRO_5032624493" description="Cytochrome P450" evidence="12">
    <location>
        <begin position="23"/>
        <end position="486"/>
    </location>
</feature>
<dbReference type="GO" id="GO:0016705">
    <property type="term" value="F:oxidoreductase activity, acting on paired donors, with incorporation or reduction of molecular oxygen"/>
    <property type="evidence" value="ECO:0007669"/>
    <property type="project" value="InterPro"/>
</dbReference>
<gene>
    <name evidence="13" type="ORF">HU200_029292</name>
</gene>
<keyword evidence="12" id="KW-0732">Signal</keyword>
<evidence type="ECO:0000256" key="8">
    <source>
        <dbReference type="ARBA" id="ARBA00023002"/>
    </source>
</evidence>
<dbReference type="Gene3D" id="1.10.630.10">
    <property type="entry name" value="Cytochrome P450"/>
    <property type="match status" value="1"/>
</dbReference>
<dbReference type="Proteomes" id="UP000636709">
    <property type="component" value="Unassembled WGS sequence"/>
</dbReference>
<dbReference type="GO" id="GO:0020037">
    <property type="term" value="F:heme binding"/>
    <property type="evidence" value="ECO:0007669"/>
    <property type="project" value="InterPro"/>
</dbReference>
<evidence type="ECO:0000256" key="3">
    <source>
        <dbReference type="ARBA" id="ARBA00010617"/>
    </source>
</evidence>
<name>A0A835BR17_9POAL</name>
<dbReference type="AlphaFoldDB" id="A0A835BR17"/>
<dbReference type="PANTHER" id="PTHR47953:SF19">
    <property type="entry name" value="OS06G0641600 PROTEIN"/>
    <property type="match status" value="1"/>
</dbReference>
<comment type="cofactor">
    <cofactor evidence="1">
        <name>heme</name>
        <dbReference type="ChEBI" id="CHEBI:30413"/>
    </cofactor>
</comment>
<dbReference type="GO" id="GO:0005506">
    <property type="term" value="F:iron ion binding"/>
    <property type="evidence" value="ECO:0007669"/>
    <property type="project" value="InterPro"/>
</dbReference>
<accession>A0A835BR17</accession>
<keyword evidence="6" id="KW-0479">Metal-binding</keyword>
<keyword evidence="10" id="KW-0503">Monooxygenase</keyword>
<comment type="caution">
    <text evidence="13">The sequence shown here is derived from an EMBL/GenBank/DDBJ whole genome shotgun (WGS) entry which is preliminary data.</text>
</comment>
<evidence type="ECO:0000256" key="11">
    <source>
        <dbReference type="ARBA" id="ARBA00023136"/>
    </source>
</evidence>
<keyword evidence="5" id="KW-0812">Transmembrane</keyword>
<evidence type="ECO:0000256" key="12">
    <source>
        <dbReference type="SAM" id="SignalP"/>
    </source>
</evidence>
<keyword evidence="7" id="KW-1133">Transmembrane helix</keyword>
<evidence type="ECO:0000256" key="7">
    <source>
        <dbReference type="ARBA" id="ARBA00022989"/>
    </source>
</evidence>
<dbReference type="Pfam" id="PF00067">
    <property type="entry name" value="p450"/>
    <property type="match status" value="1"/>
</dbReference>
<keyword evidence="4" id="KW-0349">Heme</keyword>